<dbReference type="EnsemblPlants" id="AET4Gv20022400.13">
    <property type="protein sequence ID" value="AET4Gv20022400.13"/>
    <property type="gene ID" value="AET4Gv20022400"/>
</dbReference>
<dbReference type="Gramene" id="AET4Gv20022400.13">
    <property type="protein sequence ID" value="AET4Gv20022400.13"/>
    <property type="gene ID" value="AET4Gv20022400"/>
</dbReference>
<dbReference type="SUPFAM" id="SSF51726">
    <property type="entry name" value="UROD/MetE-like"/>
    <property type="match status" value="1"/>
</dbReference>
<evidence type="ECO:0000313" key="3">
    <source>
        <dbReference type="Proteomes" id="UP000015105"/>
    </source>
</evidence>
<evidence type="ECO:0000313" key="2">
    <source>
        <dbReference type="EnsemblPlants" id="AET4Gv20022400.13"/>
    </source>
</evidence>
<dbReference type="GO" id="GO:0003871">
    <property type="term" value="F:5-methyltetrahydropteroyltriglutamate-homocysteine S-methyltransferase activity"/>
    <property type="evidence" value="ECO:0007669"/>
    <property type="project" value="InterPro"/>
</dbReference>
<proteinExistence type="predicted"/>
<protein>
    <recommendedName>
        <fullName evidence="1">Cobalamin-independent methionine synthase MetE N-terminal domain-containing protein</fullName>
    </recommendedName>
</protein>
<reference evidence="2" key="5">
    <citation type="journal article" date="2021" name="G3 (Bethesda)">
        <title>Aegilops tauschii genome assembly Aet v5.0 features greater sequence contiguity and improved annotation.</title>
        <authorList>
            <person name="Wang L."/>
            <person name="Zhu T."/>
            <person name="Rodriguez J.C."/>
            <person name="Deal K.R."/>
            <person name="Dubcovsky J."/>
            <person name="McGuire P.E."/>
            <person name="Lux T."/>
            <person name="Spannagl M."/>
            <person name="Mayer K.F.X."/>
            <person name="Baldrich P."/>
            <person name="Meyers B.C."/>
            <person name="Huo N."/>
            <person name="Gu Y.Q."/>
            <person name="Zhou H."/>
            <person name="Devos K.M."/>
            <person name="Bennetzen J.L."/>
            <person name="Unver T."/>
            <person name="Budak H."/>
            <person name="Gulick P.J."/>
            <person name="Galiba G."/>
            <person name="Kalapos B."/>
            <person name="Nelson D.R."/>
            <person name="Li P."/>
            <person name="You F.M."/>
            <person name="Luo M.C."/>
            <person name="Dvorak J."/>
        </authorList>
    </citation>
    <scope>NUCLEOTIDE SEQUENCE [LARGE SCALE GENOMIC DNA]</scope>
    <source>
        <strain evidence="2">cv. AL8/78</strain>
    </source>
</reference>
<reference evidence="3" key="1">
    <citation type="journal article" date="2014" name="Science">
        <title>Ancient hybridizations among the ancestral genomes of bread wheat.</title>
        <authorList>
            <consortium name="International Wheat Genome Sequencing Consortium,"/>
            <person name="Marcussen T."/>
            <person name="Sandve S.R."/>
            <person name="Heier L."/>
            <person name="Spannagl M."/>
            <person name="Pfeifer M."/>
            <person name="Jakobsen K.S."/>
            <person name="Wulff B.B."/>
            <person name="Steuernagel B."/>
            <person name="Mayer K.F."/>
            <person name="Olsen O.A."/>
        </authorList>
    </citation>
    <scope>NUCLEOTIDE SEQUENCE [LARGE SCALE GENOMIC DNA]</scope>
    <source>
        <strain evidence="3">cv. AL8/78</strain>
    </source>
</reference>
<reference evidence="2" key="4">
    <citation type="submission" date="2019-03" db="UniProtKB">
        <authorList>
            <consortium name="EnsemblPlants"/>
        </authorList>
    </citation>
    <scope>IDENTIFICATION</scope>
</reference>
<keyword evidence="3" id="KW-1185">Reference proteome</keyword>
<name>A0A453GZJ6_AEGTS</name>
<reference evidence="3" key="2">
    <citation type="journal article" date="2017" name="Nat. Plants">
        <title>The Aegilops tauschii genome reveals multiple impacts of transposons.</title>
        <authorList>
            <person name="Zhao G."/>
            <person name="Zou C."/>
            <person name="Li K."/>
            <person name="Wang K."/>
            <person name="Li T."/>
            <person name="Gao L."/>
            <person name="Zhang X."/>
            <person name="Wang H."/>
            <person name="Yang Z."/>
            <person name="Liu X."/>
            <person name="Jiang W."/>
            <person name="Mao L."/>
            <person name="Kong X."/>
            <person name="Jiao Y."/>
            <person name="Jia J."/>
        </authorList>
    </citation>
    <scope>NUCLEOTIDE SEQUENCE [LARGE SCALE GENOMIC DNA]</scope>
    <source>
        <strain evidence="3">cv. AL8/78</strain>
    </source>
</reference>
<organism evidence="2 3">
    <name type="scientific">Aegilops tauschii subsp. strangulata</name>
    <name type="common">Goatgrass</name>
    <dbReference type="NCBI Taxonomy" id="200361"/>
    <lineage>
        <taxon>Eukaryota</taxon>
        <taxon>Viridiplantae</taxon>
        <taxon>Streptophyta</taxon>
        <taxon>Embryophyta</taxon>
        <taxon>Tracheophyta</taxon>
        <taxon>Spermatophyta</taxon>
        <taxon>Magnoliopsida</taxon>
        <taxon>Liliopsida</taxon>
        <taxon>Poales</taxon>
        <taxon>Poaceae</taxon>
        <taxon>BOP clade</taxon>
        <taxon>Pooideae</taxon>
        <taxon>Triticodae</taxon>
        <taxon>Triticeae</taxon>
        <taxon>Triticinae</taxon>
        <taxon>Aegilops</taxon>
    </lineage>
</organism>
<dbReference type="AlphaFoldDB" id="A0A453GZJ6"/>
<dbReference type="Pfam" id="PF08267">
    <property type="entry name" value="Meth_synt_1"/>
    <property type="match status" value="1"/>
</dbReference>
<dbReference type="Proteomes" id="UP000015105">
    <property type="component" value="Chromosome 4D"/>
</dbReference>
<evidence type="ECO:0000259" key="1">
    <source>
        <dbReference type="Pfam" id="PF08267"/>
    </source>
</evidence>
<sequence>MLTWSSMQLGVDTVPVLVGPVSYLLLSKAAKGVEKSFSLLSLLDSILPIYKEVVTELKAAGASWIQFDEPTLVKDLAAHELAAFSSAYAALESALSGLNV</sequence>
<dbReference type="InterPro" id="IPR013215">
    <property type="entry name" value="Cbl-indep_Met_Synth_N"/>
</dbReference>
<dbReference type="InterPro" id="IPR038071">
    <property type="entry name" value="UROD/MetE-like_sf"/>
</dbReference>
<feature type="domain" description="Cobalamin-independent methionine synthase MetE N-terminal" evidence="1">
    <location>
        <begin position="7"/>
        <end position="98"/>
    </location>
</feature>
<accession>A0A453GZJ6</accession>
<dbReference type="PANTHER" id="PTHR30519">
    <property type="entry name" value="5-METHYLTETRAHYDROPTEROYLTRIGLUTAMATE--HOMOCYSTEINE METHYLTRANSFERASE"/>
    <property type="match status" value="1"/>
</dbReference>
<dbReference type="GO" id="GO:0008270">
    <property type="term" value="F:zinc ion binding"/>
    <property type="evidence" value="ECO:0007669"/>
    <property type="project" value="InterPro"/>
</dbReference>
<dbReference type="Gene3D" id="3.20.20.210">
    <property type="match status" value="1"/>
</dbReference>
<reference evidence="2" key="3">
    <citation type="journal article" date="2017" name="Nature">
        <title>Genome sequence of the progenitor of the wheat D genome Aegilops tauschii.</title>
        <authorList>
            <person name="Luo M.C."/>
            <person name="Gu Y.Q."/>
            <person name="Puiu D."/>
            <person name="Wang H."/>
            <person name="Twardziok S.O."/>
            <person name="Deal K.R."/>
            <person name="Huo N."/>
            <person name="Zhu T."/>
            <person name="Wang L."/>
            <person name="Wang Y."/>
            <person name="McGuire P.E."/>
            <person name="Liu S."/>
            <person name="Long H."/>
            <person name="Ramasamy R.K."/>
            <person name="Rodriguez J.C."/>
            <person name="Van S.L."/>
            <person name="Yuan L."/>
            <person name="Wang Z."/>
            <person name="Xia Z."/>
            <person name="Xiao L."/>
            <person name="Anderson O.D."/>
            <person name="Ouyang S."/>
            <person name="Liang Y."/>
            <person name="Zimin A.V."/>
            <person name="Pertea G."/>
            <person name="Qi P."/>
            <person name="Bennetzen J.L."/>
            <person name="Dai X."/>
            <person name="Dawson M.W."/>
            <person name="Muller H.G."/>
            <person name="Kugler K."/>
            <person name="Rivarola-Duarte L."/>
            <person name="Spannagl M."/>
            <person name="Mayer K.F.X."/>
            <person name="Lu F.H."/>
            <person name="Bevan M.W."/>
            <person name="Leroy P."/>
            <person name="Li P."/>
            <person name="You F.M."/>
            <person name="Sun Q."/>
            <person name="Liu Z."/>
            <person name="Lyons E."/>
            <person name="Wicker T."/>
            <person name="Salzberg S.L."/>
            <person name="Devos K.M."/>
            <person name="Dvorak J."/>
        </authorList>
    </citation>
    <scope>NUCLEOTIDE SEQUENCE [LARGE SCALE GENOMIC DNA]</scope>
    <source>
        <strain evidence="2">cv. AL8/78</strain>
    </source>
</reference>
<dbReference type="GO" id="GO:0008652">
    <property type="term" value="P:amino acid biosynthetic process"/>
    <property type="evidence" value="ECO:0007669"/>
    <property type="project" value="InterPro"/>
</dbReference>